<dbReference type="Gene3D" id="3.40.33.10">
    <property type="entry name" value="CAP"/>
    <property type="match status" value="1"/>
</dbReference>
<evidence type="ECO:0000256" key="1">
    <source>
        <dbReference type="SAM" id="MobiDB-lite"/>
    </source>
</evidence>
<dbReference type="PANTHER" id="PTHR31157">
    <property type="entry name" value="SCP DOMAIN-CONTAINING PROTEIN"/>
    <property type="match status" value="1"/>
</dbReference>
<accession>A0ABY8WXQ4</accession>
<feature type="signal peptide" evidence="2">
    <location>
        <begin position="1"/>
        <end position="33"/>
    </location>
</feature>
<gene>
    <name evidence="4" type="ORF">QPK24_15895</name>
</gene>
<name>A0ABY8WXQ4_9BACL</name>
<evidence type="ECO:0000256" key="2">
    <source>
        <dbReference type="SAM" id="SignalP"/>
    </source>
</evidence>
<feature type="domain" description="SCP" evidence="3">
    <location>
        <begin position="102"/>
        <end position="210"/>
    </location>
</feature>
<organism evidence="4 5">
    <name type="scientific">Paenibacillus polygoni</name>
    <dbReference type="NCBI Taxonomy" id="3050112"/>
    <lineage>
        <taxon>Bacteria</taxon>
        <taxon>Bacillati</taxon>
        <taxon>Bacillota</taxon>
        <taxon>Bacilli</taxon>
        <taxon>Bacillales</taxon>
        <taxon>Paenibacillaceae</taxon>
        <taxon>Paenibacillus</taxon>
    </lineage>
</organism>
<sequence length="215" mass="23066">MKKNVLKKTIIAGSLSAVLAAGMLIPGAGLASAHSLSTQKGQSYSKYIQQWLQQNGYIGGTVQKPQSGSGNNNSSSGTGNNSTSQDQSSSSVVSAYAKEVVSLVNKEREKAGLKPLVIHTNLTKMAVAKAQDMNDNNYFSHTSPTYGSPFDMMKKFGITYKYAGENIAKGQKTPEEVVKAWMNSPGHKANIMNKNFTLIGVGYVNGYWVQAFVGK</sequence>
<evidence type="ECO:0000259" key="3">
    <source>
        <dbReference type="Pfam" id="PF00188"/>
    </source>
</evidence>
<keyword evidence="2" id="KW-0732">Signal</keyword>
<protein>
    <submittedName>
        <fullName evidence="4">CAP domain-containing protein</fullName>
    </submittedName>
</protein>
<dbReference type="PANTHER" id="PTHR31157:SF1">
    <property type="entry name" value="SCP DOMAIN-CONTAINING PROTEIN"/>
    <property type="match status" value="1"/>
</dbReference>
<feature type="chain" id="PRO_5046055472" evidence="2">
    <location>
        <begin position="34"/>
        <end position="215"/>
    </location>
</feature>
<dbReference type="InterPro" id="IPR035940">
    <property type="entry name" value="CAP_sf"/>
</dbReference>
<dbReference type="InterPro" id="IPR014044">
    <property type="entry name" value="CAP_dom"/>
</dbReference>
<feature type="compositionally biased region" description="Low complexity" evidence="1">
    <location>
        <begin position="67"/>
        <end position="89"/>
    </location>
</feature>
<dbReference type="Pfam" id="PF00188">
    <property type="entry name" value="CAP"/>
    <property type="match status" value="1"/>
</dbReference>
<proteinExistence type="predicted"/>
<reference evidence="4 5" key="1">
    <citation type="submission" date="2023-06" db="EMBL/GenBank/DDBJ databases">
        <title>Paenibacillus polygonum sp. nov., an endophytic bacterium, isolated from Polygonum lapathifolium L. in Nanji Wetland National Nature Reserve, South of Poyang Lake, Jiangxi Province, China.</title>
        <authorList>
            <person name="Yu Z."/>
        </authorList>
    </citation>
    <scope>NUCLEOTIDE SEQUENCE [LARGE SCALE GENOMIC DNA]</scope>
    <source>
        <strain evidence="4 5">C31</strain>
    </source>
</reference>
<dbReference type="NCBIfam" id="TIGR02909">
    <property type="entry name" value="spore_YkwD"/>
    <property type="match status" value="1"/>
</dbReference>
<dbReference type="EMBL" id="CP127162">
    <property type="protein sequence ID" value="WIV17887.1"/>
    <property type="molecule type" value="Genomic_DNA"/>
</dbReference>
<keyword evidence="5" id="KW-1185">Reference proteome</keyword>
<dbReference type="InterPro" id="IPR014258">
    <property type="entry name" value="CAP_domain_YkwD-like"/>
</dbReference>
<dbReference type="SUPFAM" id="SSF55797">
    <property type="entry name" value="PR-1-like"/>
    <property type="match status" value="1"/>
</dbReference>
<dbReference type="RefSeq" id="WP_285742708.1">
    <property type="nucleotide sequence ID" value="NZ_CP127162.1"/>
</dbReference>
<dbReference type="Proteomes" id="UP001236415">
    <property type="component" value="Chromosome"/>
</dbReference>
<dbReference type="CDD" id="cd05379">
    <property type="entry name" value="CAP_bacterial"/>
    <property type="match status" value="1"/>
</dbReference>
<evidence type="ECO:0000313" key="5">
    <source>
        <dbReference type="Proteomes" id="UP001236415"/>
    </source>
</evidence>
<evidence type="ECO:0000313" key="4">
    <source>
        <dbReference type="EMBL" id="WIV17887.1"/>
    </source>
</evidence>
<feature type="region of interest" description="Disordered" evidence="1">
    <location>
        <begin position="59"/>
        <end position="89"/>
    </location>
</feature>